<dbReference type="AlphaFoldDB" id="A0AAD8Q322"/>
<reference evidence="1" key="1">
    <citation type="submission" date="2023-07" db="EMBL/GenBank/DDBJ databases">
        <title>A chromosome-level genome assembly of Lolium multiflorum.</title>
        <authorList>
            <person name="Chen Y."/>
            <person name="Copetti D."/>
            <person name="Kolliker R."/>
            <person name="Studer B."/>
        </authorList>
    </citation>
    <scope>NUCLEOTIDE SEQUENCE</scope>
    <source>
        <strain evidence="1">02402/16</strain>
        <tissue evidence="1">Leaf</tissue>
    </source>
</reference>
<dbReference type="EMBL" id="JAUUTY010000703">
    <property type="protein sequence ID" value="KAK1594281.1"/>
    <property type="molecule type" value="Genomic_DNA"/>
</dbReference>
<accession>A0AAD8Q322</accession>
<evidence type="ECO:0000313" key="2">
    <source>
        <dbReference type="Proteomes" id="UP001231189"/>
    </source>
</evidence>
<sequence>MRYFSSIKSSETSVTVTCFTLKREIFPDFLCMNVMHTSVSSFFVTPNYGILQRDPVLSADAVAALIRLLCFLLRLPVVARGEAAEGQAGAELVDACLQGAMELPVLSSFVRNTRRSSSTTRSLAGMAARLQPPRRRTFSASFAGAQCFFADKWFVFGGGEVASGCKAMPEACCWALRHRISTETS</sequence>
<comment type="caution">
    <text evidence="1">The sequence shown here is derived from an EMBL/GenBank/DDBJ whole genome shotgun (WGS) entry which is preliminary data.</text>
</comment>
<protein>
    <submittedName>
        <fullName evidence="1">Uncharacterized protein</fullName>
    </submittedName>
</protein>
<dbReference type="Proteomes" id="UP001231189">
    <property type="component" value="Unassembled WGS sequence"/>
</dbReference>
<keyword evidence="2" id="KW-1185">Reference proteome</keyword>
<name>A0AAD8Q322_LOLMU</name>
<evidence type="ECO:0000313" key="1">
    <source>
        <dbReference type="EMBL" id="KAK1594281.1"/>
    </source>
</evidence>
<organism evidence="1 2">
    <name type="scientific">Lolium multiflorum</name>
    <name type="common">Italian ryegrass</name>
    <name type="synonym">Lolium perenne subsp. multiflorum</name>
    <dbReference type="NCBI Taxonomy" id="4521"/>
    <lineage>
        <taxon>Eukaryota</taxon>
        <taxon>Viridiplantae</taxon>
        <taxon>Streptophyta</taxon>
        <taxon>Embryophyta</taxon>
        <taxon>Tracheophyta</taxon>
        <taxon>Spermatophyta</taxon>
        <taxon>Magnoliopsida</taxon>
        <taxon>Liliopsida</taxon>
        <taxon>Poales</taxon>
        <taxon>Poaceae</taxon>
        <taxon>BOP clade</taxon>
        <taxon>Pooideae</taxon>
        <taxon>Poodae</taxon>
        <taxon>Poeae</taxon>
        <taxon>Poeae Chloroplast Group 2 (Poeae type)</taxon>
        <taxon>Loliodinae</taxon>
        <taxon>Loliinae</taxon>
        <taxon>Lolium</taxon>
    </lineage>
</organism>
<gene>
    <name evidence="1" type="ORF">QYE76_018982</name>
</gene>
<proteinExistence type="predicted"/>